<feature type="region of interest" description="Disordered" evidence="1">
    <location>
        <begin position="135"/>
        <end position="162"/>
    </location>
</feature>
<feature type="compositionally biased region" description="Acidic residues" evidence="1">
    <location>
        <begin position="471"/>
        <end position="499"/>
    </location>
</feature>
<dbReference type="EMBL" id="NPEF02000010">
    <property type="protein sequence ID" value="MDV6235790.1"/>
    <property type="molecule type" value="Genomic_DNA"/>
</dbReference>
<sequence length="1006" mass="109080">METTRSRFVDSRSYRKMAEDYDMIKDDNSTGGGPDPGMDELQFDDIDSMLSAEPESSAADGLEDLTIESDPLESMVASSGEDYTSDFESDFSFHPEETETPASDLSLEDSLDLELTDPLIDAEIDKLLDIGDLSDSGISRNSNLETDDSFFSSGDIAPDEGMDFSELDSYLTEEPDAISFGEEMDDLEEFGLSELDDEGPISLHEDDLQGVKPDFSLQDFSMEDEHREELDHGDLSFDEDDFLSEEEGPITLSESELGEIVSSEEPLPDFSSPSADSEEEDITLSGSELDGILGGDELPGTDDFSASTFDENEEDGPISLSGNELDDILNTGDESPGTEEISASKIESEDLPDFITHTDFQDEEDDNEPIALSDDELGHLLADDSGEEGNGPSEVSFDSETPDHDLPTRSEFYLEEEEEPISLSLEELDHIQSEGDALDETPISTEDEFALAEESLSDSTGFSFEPGDTFSETEEEEDEEPIALSEEELGNLLSDDSDSSESSTETTEGFSDLLDGGELPEDSGSMFGESADFGIPDEQDLGDLGEPDGFGLSEDSLSSDAEEFSPDSENDPFSDSETEEDGEPIALSEEELGNLLSSDSDEEEPAAASSLFDENVSQEDSISLPVEELDGIGEDSISLDEDSLSFEEFDLPTNDLDSLETPVSSDSTLDETEMEDGPIALSDDELGNLLASDDIGGTDSSFDFEPQTASESESDEEDASEPIALSLDELDHILTDDAEPEAAAEFPVADSEIDWDAPLSSEDETFESEDEDTNEPIALSSDELDHILGDESSETATDATFPGADAEIDWDAPVSEQAEVPLEDEEPIALSSDELDHILTGEEDSGNADEDEGPIALSEDELGNLLADSPVAEEGQDLNEILGELPPVSDLDAFDSIDDDVAGGISPVATEIVPTAETVSDEEMVIVLDEYADEDELSPVEELRKTPDQIEVGGEEGQATPSKDEMKRIMTYLDELLGNLPDDLIREFSRSDYFELYKKLMKQIGV</sequence>
<feature type="compositionally biased region" description="Acidic residues" evidence="1">
    <location>
        <begin position="627"/>
        <end position="650"/>
    </location>
</feature>
<feature type="region of interest" description="Disordered" evidence="1">
    <location>
        <begin position="19"/>
        <end position="109"/>
    </location>
</feature>
<evidence type="ECO:0000313" key="3">
    <source>
        <dbReference type="Proteomes" id="UP000232122"/>
    </source>
</evidence>
<feature type="compositionally biased region" description="Polar residues" evidence="1">
    <location>
        <begin position="136"/>
        <end position="152"/>
    </location>
</feature>
<proteinExistence type="predicted"/>
<feature type="compositionally biased region" description="Basic and acidic residues" evidence="1">
    <location>
        <begin position="19"/>
        <end position="28"/>
    </location>
</feature>
<feature type="region of interest" description="Disordered" evidence="1">
    <location>
        <begin position="453"/>
        <end position="863"/>
    </location>
</feature>
<accession>A0AAE4TYN8</accession>
<feature type="compositionally biased region" description="Acidic residues" evidence="1">
    <location>
        <begin position="236"/>
        <end position="248"/>
    </location>
</feature>
<evidence type="ECO:0000313" key="2">
    <source>
        <dbReference type="EMBL" id="MDV6235790.1"/>
    </source>
</evidence>
<dbReference type="AlphaFoldDB" id="A0AAE4TYN8"/>
<feature type="compositionally biased region" description="Acidic residues" evidence="1">
    <location>
        <begin position="560"/>
        <end position="592"/>
    </location>
</feature>
<feature type="compositionally biased region" description="Basic and acidic residues" evidence="1">
    <location>
        <begin position="223"/>
        <end position="235"/>
    </location>
</feature>
<protein>
    <submittedName>
        <fullName evidence="2">Uncharacterized protein</fullName>
    </submittedName>
</protein>
<reference evidence="2 3" key="1">
    <citation type="journal article" date="2018" name="Microb. Genom.">
        <title>Deciphering the unexplored Leptospira diversity from soils uncovers genomic evolution to virulence.</title>
        <authorList>
            <person name="Thibeaux R."/>
            <person name="Iraola G."/>
            <person name="Ferres I."/>
            <person name="Bierque E."/>
            <person name="Girault D."/>
            <person name="Soupe-Gilbert M.E."/>
            <person name="Picardeau M."/>
            <person name="Goarant C."/>
        </authorList>
    </citation>
    <scope>NUCLEOTIDE SEQUENCE [LARGE SCALE GENOMIC DNA]</scope>
    <source>
        <strain evidence="2 3">ATI7-C-A5</strain>
    </source>
</reference>
<feature type="compositionally biased region" description="Acidic residues" evidence="1">
    <location>
        <begin position="37"/>
        <end position="47"/>
    </location>
</feature>
<feature type="compositionally biased region" description="Acidic residues" evidence="1">
    <location>
        <begin position="841"/>
        <end position="862"/>
    </location>
</feature>
<feature type="compositionally biased region" description="Acidic residues" evidence="1">
    <location>
        <begin position="176"/>
        <end position="199"/>
    </location>
</feature>
<evidence type="ECO:0000256" key="1">
    <source>
        <dbReference type="SAM" id="MobiDB-lite"/>
    </source>
</evidence>
<feature type="compositionally biased region" description="Acidic residues" evidence="1">
    <location>
        <begin position="61"/>
        <end position="71"/>
    </location>
</feature>
<dbReference type="Proteomes" id="UP000232122">
    <property type="component" value="Unassembled WGS sequence"/>
</dbReference>
<comment type="caution">
    <text evidence="2">The sequence shown here is derived from an EMBL/GenBank/DDBJ whole genome shotgun (WGS) entry which is preliminary data.</text>
</comment>
<keyword evidence="3" id="KW-1185">Reference proteome</keyword>
<organism evidence="2 3">
    <name type="scientific">Leptospira ellisii</name>
    <dbReference type="NCBI Taxonomy" id="2023197"/>
    <lineage>
        <taxon>Bacteria</taxon>
        <taxon>Pseudomonadati</taxon>
        <taxon>Spirochaetota</taxon>
        <taxon>Spirochaetia</taxon>
        <taxon>Leptospirales</taxon>
        <taxon>Leptospiraceae</taxon>
        <taxon>Leptospira</taxon>
    </lineage>
</organism>
<name>A0AAE4TYN8_9LEPT</name>
<feature type="region of interest" description="Disordered" evidence="1">
    <location>
        <begin position="176"/>
        <end position="420"/>
    </location>
</feature>
<feature type="compositionally biased region" description="Acidic residues" evidence="1">
    <location>
        <begin position="668"/>
        <end position="686"/>
    </location>
</feature>
<feature type="compositionally biased region" description="Acidic residues" evidence="1">
    <location>
        <begin position="751"/>
        <end position="774"/>
    </location>
</feature>
<feature type="compositionally biased region" description="Low complexity" evidence="1">
    <location>
        <begin position="500"/>
        <end position="512"/>
    </location>
</feature>
<feature type="compositionally biased region" description="Acidic residues" evidence="1">
    <location>
        <begin position="535"/>
        <end position="546"/>
    </location>
</feature>
<gene>
    <name evidence="2" type="ORF">CH379_009140</name>
</gene>